<dbReference type="Gene3D" id="3.40.50.12710">
    <property type="match status" value="1"/>
</dbReference>
<dbReference type="RefSeq" id="WP_116517212.1">
    <property type="nucleotide sequence ID" value="NZ_JACCEX010000001.1"/>
</dbReference>
<dbReference type="PANTHER" id="PTHR12049">
    <property type="entry name" value="PROTEIN ARGININE METHYLTRANSFERASE NDUFAF7, MITOCHONDRIAL"/>
    <property type="match status" value="1"/>
</dbReference>
<dbReference type="SUPFAM" id="SSF53335">
    <property type="entry name" value="S-adenosyl-L-methionine-dependent methyltransferases"/>
    <property type="match status" value="1"/>
</dbReference>
<proteinExistence type="predicted"/>
<dbReference type="InterPro" id="IPR038375">
    <property type="entry name" value="NDUFAF7_sf"/>
</dbReference>
<keyword evidence="2 3" id="KW-0808">Transferase</keyword>
<evidence type="ECO:0000313" key="3">
    <source>
        <dbReference type="EMBL" id="PVY67913.1"/>
    </source>
</evidence>
<protein>
    <submittedName>
        <fullName evidence="3">SAM-dependent MidA family methyltransferase</fullName>
    </submittedName>
</protein>
<dbReference type="PANTHER" id="PTHR12049:SF7">
    <property type="entry name" value="PROTEIN ARGININE METHYLTRANSFERASE NDUFAF7, MITOCHONDRIAL"/>
    <property type="match status" value="1"/>
</dbReference>
<dbReference type="AlphaFoldDB" id="A0A2U1CPU5"/>
<keyword evidence="1 3" id="KW-0489">Methyltransferase</keyword>
<dbReference type="OrthoDB" id="9794208at2"/>
<accession>A0A2U1CPU5</accession>
<sequence>MNMARNTSAPAGLPSLDIDSASHLRAMQDYLAYRIQGSEGGFMPFEEWMHHALYAPGLGYYAAGSTKFGSEAPEGDFTTGPELTPLFGQALAGQVAQILAASGTKNVLEVGAGTGALAAALIPALNLLDIRPQYQILEVSPELRERQQQRLGSLHANVQWLKALPSDFKGCVIANEVLDAMPAALFSWDDAGNLLELGVGLENAAAQQAGADAPAESSEPPRFNLVGRPADEHLQALMSRRMPPLPGYRSEVNVQAEAWMRQLGTWLKKGAALLIDYGFPQREFYHPQRAEGTLMCHFRHHAHADPLLYPGLQDITTHVDFTAMADAALEGGLEILGYTSQARFLMNAGLIEILTGLDPHDAAGYAKVVGPVQKLLSEAEMGELFKVMAVGRGLDVPLMGFTSGDRRDRL</sequence>
<dbReference type="InterPro" id="IPR029063">
    <property type="entry name" value="SAM-dependent_MTases_sf"/>
</dbReference>
<reference evidence="3 4" key="1">
    <citation type="submission" date="2018-04" db="EMBL/GenBank/DDBJ databases">
        <title>Genomic Encyclopedia of Type Strains, Phase IV (KMG-IV): sequencing the most valuable type-strain genomes for metagenomic binning, comparative biology and taxonomic classification.</title>
        <authorList>
            <person name="Goeker M."/>
        </authorList>
    </citation>
    <scope>NUCLEOTIDE SEQUENCE [LARGE SCALE GENOMIC DNA]</scope>
    <source>
        <strain evidence="3 4">DSM 10065</strain>
    </source>
</reference>
<dbReference type="STRING" id="1231391.GCA_000308195_00088"/>
<organism evidence="3 4">
    <name type="scientific">Pusillimonas noertemannii</name>
    <dbReference type="NCBI Taxonomy" id="305977"/>
    <lineage>
        <taxon>Bacteria</taxon>
        <taxon>Pseudomonadati</taxon>
        <taxon>Pseudomonadota</taxon>
        <taxon>Betaproteobacteria</taxon>
        <taxon>Burkholderiales</taxon>
        <taxon>Alcaligenaceae</taxon>
        <taxon>Pusillimonas</taxon>
    </lineage>
</organism>
<gene>
    <name evidence="3" type="ORF">C7440_0299</name>
</gene>
<dbReference type="InterPro" id="IPR003788">
    <property type="entry name" value="NDUFAF7"/>
</dbReference>
<name>A0A2U1CPU5_9BURK</name>
<comment type="caution">
    <text evidence="3">The sequence shown here is derived from an EMBL/GenBank/DDBJ whole genome shotgun (WGS) entry which is preliminary data.</text>
</comment>
<evidence type="ECO:0000313" key="4">
    <source>
        <dbReference type="Proteomes" id="UP000246145"/>
    </source>
</evidence>
<keyword evidence="4" id="KW-1185">Reference proteome</keyword>
<dbReference type="Pfam" id="PF02636">
    <property type="entry name" value="Methyltransf_28"/>
    <property type="match status" value="1"/>
</dbReference>
<dbReference type="GO" id="GO:0035243">
    <property type="term" value="F:protein-arginine omega-N symmetric methyltransferase activity"/>
    <property type="evidence" value="ECO:0007669"/>
    <property type="project" value="TreeGrafter"/>
</dbReference>
<dbReference type="GO" id="GO:0032259">
    <property type="term" value="P:methylation"/>
    <property type="evidence" value="ECO:0007669"/>
    <property type="project" value="UniProtKB-KW"/>
</dbReference>
<dbReference type="Proteomes" id="UP000246145">
    <property type="component" value="Unassembled WGS sequence"/>
</dbReference>
<dbReference type="EMBL" id="QEKO01000001">
    <property type="protein sequence ID" value="PVY67913.1"/>
    <property type="molecule type" value="Genomic_DNA"/>
</dbReference>
<evidence type="ECO:0000256" key="2">
    <source>
        <dbReference type="ARBA" id="ARBA00022679"/>
    </source>
</evidence>
<evidence type="ECO:0000256" key="1">
    <source>
        <dbReference type="ARBA" id="ARBA00022603"/>
    </source>
</evidence>